<keyword evidence="2" id="KW-1185">Reference proteome</keyword>
<dbReference type="EMBL" id="ON529852">
    <property type="protein sequence ID" value="USN14371.1"/>
    <property type="molecule type" value="Genomic_DNA"/>
</dbReference>
<reference evidence="1" key="1">
    <citation type="submission" date="2022-05" db="EMBL/GenBank/DDBJ databases">
        <authorList>
            <person name="Friedrich I."/>
            <person name="Poehlein A."/>
            <person name="Schneider D."/>
            <person name="Hertel R."/>
            <person name="Daniel R."/>
        </authorList>
    </citation>
    <scope>NUCLEOTIDE SEQUENCE</scope>
</reference>
<dbReference type="Proteomes" id="UP001056685">
    <property type="component" value="Segment"/>
</dbReference>
<name>A0A9E7MPA6_9CAUD</name>
<evidence type="ECO:0000313" key="2">
    <source>
        <dbReference type="Proteomes" id="UP001056685"/>
    </source>
</evidence>
<evidence type="ECO:0000313" key="1">
    <source>
        <dbReference type="EMBL" id="USN14371.1"/>
    </source>
</evidence>
<organism evidence="1 2">
    <name type="scientific">Brevundimonas phage vB_BpoS-Kabachok</name>
    <dbReference type="NCBI Taxonomy" id="2948600"/>
    <lineage>
        <taxon>Viruses</taxon>
        <taxon>Duplodnaviria</taxon>
        <taxon>Heunggongvirae</taxon>
        <taxon>Uroviricota</taxon>
        <taxon>Caudoviricetes</taxon>
        <taxon>Jeanschmidtviridae</taxon>
        <taxon>Marchewkavirus</taxon>
        <taxon>Marchewkavirus kabachok</taxon>
    </lineage>
</organism>
<protein>
    <submittedName>
        <fullName evidence="1">Uncharacterized protein</fullName>
    </submittedName>
</protein>
<gene>
    <name evidence="1" type="ORF">KABACHOK_05580</name>
</gene>
<sequence>MSSPVRSSAQINYLVTAYATLFAHKTVAVTAETPQEAVQQAVAALRGDSDLQDGWTVMSELTITPTINWDTRVTDGRTLPRPTALLNDTTAEDLIAMLSEASDNHAARLFDLQPRDAVAEVAAWDRVVAFLRGNGISDVDLRFILANLPDAEQRDLLKARVDELDEAEREDASRAMRAFDLDDQAWDALPEAARTALLASTRNTDVSVMKAKADAYDRTVTAMQDYDAKMNAAEKAPEGDDYNELYGLLAPVPALNT</sequence>
<proteinExistence type="predicted"/>
<accession>A0A9E7MPA6</accession>